<organism evidence="2 3">
    <name type="scientific">Candidatus Scatocola faecipullorum</name>
    <dbReference type="NCBI Taxonomy" id="2840917"/>
    <lineage>
        <taxon>Bacteria</taxon>
        <taxon>Pseudomonadati</taxon>
        <taxon>Pseudomonadota</taxon>
        <taxon>Alphaproteobacteria</taxon>
        <taxon>Rhodospirillales</taxon>
        <taxon>Rhodospirillaceae</taxon>
        <taxon>Rhodospirillaceae incertae sedis</taxon>
        <taxon>Candidatus Scatocola</taxon>
    </lineage>
</organism>
<dbReference type="EMBL" id="DVNC01000007">
    <property type="protein sequence ID" value="HIU52564.1"/>
    <property type="molecule type" value="Genomic_DNA"/>
</dbReference>
<protein>
    <submittedName>
        <fullName evidence="2">Uncharacterized protein</fullName>
    </submittedName>
</protein>
<sequence length="220" mass="25202">MMITKRQARKDWRAIAAAFWNFWTSKTGAFILAVSGIAFGYYIFYISRPILKYETEKVTFISSQNNNEYAVSVKGKDYKDLYLTRVYLHNKGAMALSGSDVSKIGHDPIRITVPEGAKLVHYTLDNTATTDAITAHLEKVDNDLVIKFDYLNPDYQIAASLLHENPDAEFTVSGSALNVNEITREWSDEAIKSYILWSLGILYSLLLLLYIYNHWKRKHM</sequence>
<evidence type="ECO:0000256" key="1">
    <source>
        <dbReference type="SAM" id="Phobius"/>
    </source>
</evidence>
<keyword evidence="1" id="KW-0812">Transmembrane</keyword>
<dbReference type="AlphaFoldDB" id="A0A9D1S9T0"/>
<evidence type="ECO:0000313" key="3">
    <source>
        <dbReference type="Proteomes" id="UP000824107"/>
    </source>
</evidence>
<name>A0A9D1S9T0_9PROT</name>
<keyword evidence="1" id="KW-0472">Membrane</keyword>
<reference evidence="2" key="2">
    <citation type="journal article" date="2021" name="PeerJ">
        <title>Extensive microbial diversity within the chicken gut microbiome revealed by metagenomics and culture.</title>
        <authorList>
            <person name="Gilroy R."/>
            <person name="Ravi A."/>
            <person name="Getino M."/>
            <person name="Pursley I."/>
            <person name="Horton D.L."/>
            <person name="Alikhan N.F."/>
            <person name="Baker D."/>
            <person name="Gharbi K."/>
            <person name="Hall N."/>
            <person name="Watson M."/>
            <person name="Adriaenssens E.M."/>
            <person name="Foster-Nyarko E."/>
            <person name="Jarju S."/>
            <person name="Secka A."/>
            <person name="Antonio M."/>
            <person name="Oren A."/>
            <person name="Chaudhuri R.R."/>
            <person name="La Ragione R."/>
            <person name="Hildebrand F."/>
            <person name="Pallen M.J."/>
        </authorList>
    </citation>
    <scope>NUCLEOTIDE SEQUENCE</scope>
    <source>
        <strain evidence="2">ChiW3-316</strain>
    </source>
</reference>
<gene>
    <name evidence="2" type="ORF">IAD20_00605</name>
</gene>
<feature type="transmembrane region" description="Helical" evidence="1">
    <location>
        <begin position="20"/>
        <end position="44"/>
    </location>
</feature>
<feature type="transmembrane region" description="Helical" evidence="1">
    <location>
        <begin position="194"/>
        <end position="212"/>
    </location>
</feature>
<keyword evidence="1" id="KW-1133">Transmembrane helix</keyword>
<accession>A0A9D1S9T0</accession>
<comment type="caution">
    <text evidence="2">The sequence shown here is derived from an EMBL/GenBank/DDBJ whole genome shotgun (WGS) entry which is preliminary data.</text>
</comment>
<evidence type="ECO:0000313" key="2">
    <source>
        <dbReference type="EMBL" id="HIU52564.1"/>
    </source>
</evidence>
<proteinExistence type="predicted"/>
<reference evidence="2" key="1">
    <citation type="submission" date="2020-10" db="EMBL/GenBank/DDBJ databases">
        <authorList>
            <person name="Gilroy R."/>
        </authorList>
    </citation>
    <scope>NUCLEOTIDE SEQUENCE</scope>
    <source>
        <strain evidence="2">ChiW3-316</strain>
    </source>
</reference>
<dbReference type="Proteomes" id="UP000824107">
    <property type="component" value="Unassembled WGS sequence"/>
</dbReference>